<protein>
    <submittedName>
        <fullName evidence="3">Uncharacterized protein</fullName>
    </submittedName>
</protein>
<evidence type="ECO:0000313" key="4">
    <source>
        <dbReference type="Proteomes" id="UP000800039"/>
    </source>
</evidence>
<evidence type="ECO:0000256" key="1">
    <source>
        <dbReference type="SAM" id="Coils"/>
    </source>
</evidence>
<keyword evidence="1" id="KW-0175">Coiled coil</keyword>
<feature type="coiled-coil region" evidence="1">
    <location>
        <begin position="25"/>
        <end position="52"/>
    </location>
</feature>
<proteinExistence type="predicted"/>
<dbReference type="Gene3D" id="1.20.5.170">
    <property type="match status" value="1"/>
</dbReference>
<feature type="compositionally biased region" description="Basic and acidic residues" evidence="2">
    <location>
        <begin position="192"/>
        <end position="203"/>
    </location>
</feature>
<organism evidence="3 4">
    <name type="scientific">Cucurbitaria berberidis CBS 394.84</name>
    <dbReference type="NCBI Taxonomy" id="1168544"/>
    <lineage>
        <taxon>Eukaryota</taxon>
        <taxon>Fungi</taxon>
        <taxon>Dikarya</taxon>
        <taxon>Ascomycota</taxon>
        <taxon>Pezizomycotina</taxon>
        <taxon>Dothideomycetes</taxon>
        <taxon>Pleosporomycetidae</taxon>
        <taxon>Pleosporales</taxon>
        <taxon>Pleosporineae</taxon>
        <taxon>Cucurbitariaceae</taxon>
        <taxon>Cucurbitaria</taxon>
    </lineage>
</organism>
<dbReference type="EMBL" id="ML976620">
    <property type="protein sequence ID" value="KAF1840346.1"/>
    <property type="molecule type" value="Genomic_DNA"/>
</dbReference>
<dbReference type="GeneID" id="63854684"/>
<name>A0A9P4G796_9PLEO</name>
<reference evidence="3" key="1">
    <citation type="submission" date="2020-01" db="EMBL/GenBank/DDBJ databases">
        <authorList>
            <consortium name="DOE Joint Genome Institute"/>
            <person name="Haridas S."/>
            <person name="Albert R."/>
            <person name="Binder M."/>
            <person name="Bloem J."/>
            <person name="Labutti K."/>
            <person name="Salamov A."/>
            <person name="Andreopoulos B."/>
            <person name="Baker S.E."/>
            <person name="Barry K."/>
            <person name="Bills G."/>
            <person name="Bluhm B.H."/>
            <person name="Cannon C."/>
            <person name="Castanera R."/>
            <person name="Culley D.E."/>
            <person name="Daum C."/>
            <person name="Ezra D."/>
            <person name="Gonzalez J.B."/>
            <person name="Henrissat B."/>
            <person name="Kuo A."/>
            <person name="Liang C."/>
            <person name="Lipzen A."/>
            <person name="Lutzoni F."/>
            <person name="Magnuson J."/>
            <person name="Mondo S."/>
            <person name="Nolan M."/>
            <person name="Ohm R."/>
            <person name="Pangilinan J."/>
            <person name="Park H.-J."/>
            <person name="Ramirez L."/>
            <person name="Alfaro M."/>
            <person name="Sun H."/>
            <person name="Tritt A."/>
            <person name="Yoshinaga Y."/>
            <person name="Zwiers L.-H."/>
            <person name="Turgeon B.G."/>
            <person name="Goodwin S.B."/>
            <person name="Spatafora J.W."/>
            <person name="Crous P.W."/>
            <person name="Grigoriev I.V."/>
        </authorList>
    </citation>
    <scope>NUCLEOTIDE SEQUENCE</scope>
    <source>
        <strain evidence="3">CBS 394.84</strain>
    </source>
</reference>
<dbReference type="AlphaFoldDB" id="A0A9P4G796"/>
<evidence type="ECO:0000256" key="2">
    <source>
        <dbReference type="SAM" id="MobiDB-lite"/>
    </source>
</evidence>
<gene>
    <name evidence="3" type="ORF">K460DRAFT_410937</name>
</gene>
<sequence length="218" mass="23856">MSQKRIYLEAVGALRSQVYEVEQTVVRLSTENTRLKARIARLETDNARLKDRISDLPGVESGFVRDADNLYSPRAISIIPPEPSIASGSRDLVTLEVATISKDSAATSTTTAALSLKPGPVDDNLPAHKSGRAISQADKSNGKDINPPTTKVVTTQGQAVAYGPVRRRGHVRKPGQLDDPLIRNVIPHYEDLEQSRKLKDIKRQLQGQGDLKDETELA</sequence>
<dbReference type="RefSeq" id="XP_040782909.1">
    <property type="nucleotide sequence ID" value="XM_040937434.1"/>
</dbReference>
<feature type="region of interest" description="Disordered" evidence="2">
    <location>
        <begin position="192"/>
        <end position="218"/>
    </location>
</feature>
<accession>A0A9P4G796</accession>
<keyword evidence="4" id="KW-1185">Reference proteome</keyword>
<evidence type="ECO:0000313" key="3">
    <source>
        <dbReference type="EMBL" id="KAF1840346.1"/>
    </source>
</evidence>
<comment type="caution">
    <text evidence="3">The sequence shown here is derived from an EMBL/GenBank/DDBJ whole genome shotgun (WGS) entry which is preliminary data.</text>
</comment>
<dbReference type="Proteomes" id="UP000800039">
    <property type="component" value="Unassembled WGS sequence"/>
</dbReference>